<dbReference type="NCBIfam" id="TIGR01635">
    <property type="entry name" value="tail_comp_S"/>
    <property type="match status" value="1"/>
</dbReference>
<evidence type="ECO:0000313" key="1">
    <source>
        <dbReference type="EMBL" id="EAU53535.1"/>
    </source>
</evidence>
<dbReference type="Proteomes" id="UP000005297">
    <property type="component" value="Unassembled WGS sequence"/>
</dbReference>
<protein>
    <submittedName>
        <fullName evidence="1">Possible bacteriophage Mu G-like protein</fullName>
    </submittedName>
</protein>
<keyword evidence="2" id="KW-1185">Reference proteome</keyword>
<dbReference type="RefSeq" id="WP_009850861.1">
    <property type="nucleotide sequence ID" value="NZ_DS022295.1"/>
</dbReference>
<dbReference type="InParanoid" id="Q0EWD6"/>
<name>Q0EWD6_9PROT</name>
<dbReference type="OrthoDB" id="2081253at2"/>
<dbReference type="STRING" id="314344.AL013_10515"/>
<gene>
    <name evidence="1" type="ORF">SPV1_02818</name>
</gene>
<dbReference type="Pfam" id="PF05069">
    <property type="entry name" value="Phage_tail_S"/>
    <property type="match status" value="1"/>
</dbReference>
<reference evidence="1 2" key="1">
    <citation type="submission" date="2006-09" db="EMBL/GenBank/DDBJ databases">
        <authorList>
            <person name="Emerson D."/>
            <person name="Ferriera S."/>
            <person name="Johnson J."/>
            <person name="Kravitz S."/>
            <person name="Halpern A."/>
            <person name="Remington K."/>
            <person name="Beeson K."/>
            <person name="Tran B."/>
            <person name="Rogers Y.-H."/>
            <person name="Friedman R."/>
            <person name="Venter J.C."/>
        </authorList>
    </citation>
    <scope>NUCLEOTIDE SEQUENCE [LARGE SCALE GENOMIC DNA]</scope>
    <source>
        <strain evidence="1 2">PV-1</strain>
    </source>
</reference>
<dbReference type="AlphaFoldDB" id="Q0EWD6"/>
<evidence type="ECO:0000313" key="2">
    <source>
        <dbReference type="Proteomes" id="UP000005297"/>
    </source>
</evidence>
<accession>Q0EWD6</accession>
<proteinExistence type="predicted"/>
<dbReference type="eggNOG" id="COG5005">
    <property type="taxonomic scope" value="Bacteria"/>
</dbReference>
<dbReference type="HOGENOM" id="CLU_117141_2_1_0"/>
<sequence length="157" mass="16894">MAGASEIISIEYDDKAITEALERLQKATGDLEPAFIDIGEHLLESTQQHFADQVDPDGNPWAELTDATKARKKKNADKILIGEGDLMGFMRYNADHNGLAFGSDRIYAAMQQFGGETAANSAIPGKTIPARPFLGISADDEQAIIGIVSHYLSGVIS</sequence>
<organism evidence="1 2">
    <name type="scientific">Mariprofundus ferrooxydans PV-1</name>
    <dbReference type="NCBI Taxonomy" id="314345"/>
    <lineage>
        <taxon>Bacteria</taxon>
        <taxon>Pseudomonadati</taxon>
        <taxon>Pseudomonadota</taxon>
        <taxon>Candidatius Mariprofundia</taxon>
        <taxon>Mariprofundales</taxon>
        <taxon>Mariprofundaceae</taxon>
        <taxon>Mariprofundus</taxon>
    </lineage>
</organism>
<dbReference type="EMBL" id="AATS01000021">
    <property type="protein sequence ID" value="EAU53535.1"/>
    <property type="molecule type" value="Genomic_DNA"/>
</dbReference>
<comment type="caution">
    <text evidence="1">The sequence shown here is derived from an EMBL/GenBank/DDBJ whole genome shotgun (WGS) entry which is preliminary data.</text>
</comment>
<dbReference type="InterPro" id="IPR006522">
    <property type="entry name" value="Phage_virion_morphogenesis"/>
</dbReference>